<dbReference type="EMBL" id="JACKWZ010000238">
    <property type="protein sequence ID" value="KAF9411027.1"/>
    <property type="molecule type" value="Genomic_DNA"/>
</dbReference>
<dbReference type="PANTHER" id="PTHR47080:SF1">
    <property type="entry name" value="CHROMOSOME 16 OPEN READING FRAME 96"/>
    <property type="match status" value="1"/>
</dbReference>
<feature type="region of interest" description="Disordered" evidence="2">
    <location>
        <begin position="419"/>
        <end position="438"/>
    </location>
</feature>
<evidence type="ECO:0000256" key="1">
    <source>
        <dbReference type="SAM" id="Coils"/>
    </source>
</evidence>
<feature type="region of interest" description="Disordered" evidence="2">
    <location>
        <begin position="110"/>
        <end position="212"/>
    </location>
</feature>
<comment type="caution">
    <text evidence="4">The sequence shown here is derived from an EMBL/GenBank/DDBJ whole genome shotgun (WGS) entry which is preliminary data.</text>
</comment>
<evidence type="ECO:0000313" key="5">
    <source>
        <dbReference type="Proteomes" id="UP000648187"/>
    </source>
</evidence>
<keyword evidence="1" id="KW-0175">Coiled coil</keyword>
<feature type="region of interest" description="Disordered" evidence="2">
    <location>
        <begin position="298"/>
        <end position="382"/>
    </location>
</feature>
<proteinExistence type="predicted"/>
<dbReference type="InterPro" id="IPR032013">
    <property type="entry name" value="DUF4795"/>
</dbReference>
<feature type="compositionally biased region" description="Basic and acidic residues" evidence="2">
    <location>
        <begin position="870"/>
        <end position="894"/>
    </location>
</feature>
<evidence type="ECO:0000256" key="2">
    <source>
        <dbReference type="SAM" id="MobiDB-lite"/>
    </source>
</evidence>
<accession>A0A835GA44</accession>
<organism evidence="4 5">
    <name type="scientific">Spodoptera exigua</name>
    <name type="common">Beet armyworm</name>
    <name type="synonym">Noctua fulgens</name>
    <dbReference type="NCBI Taxonomy" id="7107"/>
    <lineage>
        <taxon>Eukaryota</taxon>
        <taxon>Metazoa</taxon>
        <taxon>Ecdysozoa</taxon>
        <taxon>Arthropoda</taxon>
        <taxon>Hexapoda</taxon>
        <taxon>Insecta</taxon>
        <taxon>Pterygota</taxon>
        <taxon>Neoptera</taxon>
        <taxon>Endopterygota</taxon>
        <taxon>Lepidoptera</taxon>
        <taxon>Glossata</taxon>
        <taxon>Ditrysia</taxon>
        <taxon>Noctuoidea</taxon>
        <taxon>Noctuidae</taxon>
        <taxon>Amphipyrinae</taxon>
        <taxon>Spodoptera</taxon>
    </lineage>
</organism>
<feature type="domain" description="DUF4795" evidence="3">
    <location>
        <begin position="546"/>
        <end position="745"/>
    </location>
</feature>
<gene>
    <name evidence="4" type="ORF">HW555_010073</name>
</gene>
<feature type="region of interest" description="Disordered" evidence="2">
    <location>
        <begin position="844"/>
        <end position="894"/>
    </location>
</feature>
<reference evidence="4" key="1">
    <citation type="submission" date="2020-08" db="EMBL/GenBank/DDBJ databases">
        <title>Spodoptera exigua strain:BAW_Kor-Di-RS1 Genome sequencing and assembly.</title>
        <authorList>
            <person name="Kim J."/>
            <person name="Nam H.Y."/>
            <person name="Kwon M."/>
            <person name="Choi J.H."/>
            <person name="Cho S.R."/>
            <person name="Kim G.-H."/>
        </authorList>
    </citation>
    <scope>NUCLEOTIDE SEQUENCE</scope>
    <source>
        <strain evidence="4">BAW_Kor-Di-RS1</strain>
        <tissue evidence="4">Whole-body</tissue>
    </source>
</reference>
<feature type="compositionally biased region" description="Low complexity" evidence="2">
    <location>
        <begin position="859"/>
        <end position="869"/>
    </location>
</feature>
<dbReference type="Pfam" id="PF16043">
    <property type="entry name" value="DUF4795"/>
    <property type="match status" value="1"/>
</dbReference>
<name>A0A835GA44_SPOEX</name>
<evidence type="ECO:0000259" key="3">
    <source>
        <dbReference type="Pfam" id="PF16043"/>
    </source>
</evidence>
<protein>
    <recommendedName>
        <fullName evidence="3">DUF4795 domain-containing protein</fullName>
    </recommendedName>
</protein>
<dbReference type="AlphaFoldDB" id="A0A835GA44"/>
<dbReference type="Proteomes" id="UP000648187">
    <property type="component" value="Unassembled WGS sequence"/>
</dbReference>
<keyword evidence="5" id="KW-1185">Reference proteome</keyword>
<feature type="compositionally biased region" description="Polar residues" evidence="2">
    <location>
        <begin position="302"/>
        <end position="320"/>
    </location>
</feature>
<sequence>MAEPVITSLSEMIDMAIGTPEVGVVDFGMIQTVLHILAHQLGVLGKNVELRGAAGTIPVGKPTDNSQTVAVTEFIVDTEAPGGYELATSPPGPDQDTLLVVERMRKSEYVTPMGQGQIGGGPTARAAKVGGAQAGGPEARGQHDSAHTPQSGHPPAPQQHDAHHGPPSAPPPGAPHSATDIQHTGAASGHGPARTSSKQAVPHTTPGAGPERLSLVTISKFNVLENTVEELKNRVYGTSPKNEEILQEVRSQGNLKAITDMWNNMNVASRLDACEEGIGKLSSLVEDLIGETAELQEAAGIHSSSSDTRMAQVQQVQGESDQPHGPPQVPGGKSAQAGQLAQGAQPPKGAQPTKGGQPDKGGQPAKGRQATHVAGHPVPASGMTPEVAQLLQHVQKLRNDVDILTETFYSAMKEVNEDFTPPAALPPPSKITSSDVGEGVSPMTGTLPPIGEPPATQYQPLQVTSEYITPPQIAQMPQIGPEILSRINNLEKELKKCCDSIHKSDGLVNDQLASFQDQLEYMSKQIAGVSDNTGVGQLSPDLLKDLQGLMQLFQTVQDMQSQLAQVHATALSLAAEKEDRQNHIDALLEQIELLKTIKLDREDMVEALADKADLRMLARKVSHDQFETACDDLSKGLEHALGKLNVQEALWQQALDDIQREIETKLDKMELSPVKEFFNNKLKQLQDNLKQMAALRREAEAAGTKKRLLRDVNCISCDAKAVMPMEAPSPLPAKPLPATLSMKPYLSYELDAIRKVQASSLPQRNMHDWEHIDKQMMPRQPYKVRSETDKHLCNRYCGGSHTVTTPAQRVARLGHFIKQWGPEVLPLSSGFAAGDDGRLYKISTTEGANVGPGGAVEGPSTSVPKSSPVKKPETKGPKPIECRCLDPTDRPSKH</sequence>
<evidence type="ECO:0000313" key="4">
    <source>
        <dbReference type="EMBL" id="KAF9411027.1"/>
    </source>
</evidence>
<dbReference type="PANTHER" id="PTHR47080">
    <property type="entry name" value="CHROMOSOME 16 OPEN READING FRAME 96"/>
    <property type="match status" value="1"/>
</dbReference>
<feature type="coiled-coil region" evidence="1">
    <location>
        <begin position="675"/>
        <end position="702"/>
    </location>
</feature>
<feature type="compositionally biased region" description="Low complexity" evidence="2">
    <location>
        <begin position="331"/>
        <end position="352"/>
    </location>
</feature>